<protein>
    <submittedName>
        <fullName evidence="6">23S rRNA (Pseudouridine(1915)-N(3))-methyltransferase RlmH</fullName>
    </submittedName>
</protein>
<dbReference type="RefSeq" id="WP_379787247.1">
    <property type="nucleotide sequence ID" value="NZ_JBHSHL010000005.1"/>
</dbReference>
<comment type="similarity">
    <text evidence="5">Belongs to the RNA methyltransferase RlmH family.</text>
</comment>
<comment type="caution">
    <text evidence="6">The sequence shown here is derived from an EMBL/GenBank/DDBJ whole genome shotgun (WGS) entry which is preliminary data.</text>
</comment>
<sequence length="130" mass="15165">MKITIVSKLKKPPSFCKDAIAEYQKRISRYANLSFTTDLSPSLRNKKDCLILQLCTGKKTPSSEEFSEEMEKYNREGISHLVFLTDKVHEDFACELNLSSFDISPELRTILLLEQIYRAFRIQNNEPYHK</sequence>
<keyword evidence="2" id="KW-0489">Methyltransferase</keyword>
<evidence type="ECO:0000313" key="7">
    <source>
        <dbReference type="Proteomes" id="UP001595916"/>
    </source>
</evidence>
<dbReference type="Gene3D" id="3.40.1280.10">
    <property type="match status" value="1"/>
</dbReference>
<dbReference type="InterPro" id="IPR029028">
    <property type="entry name" value="Alpha/beta_knot_MTases"/>
</dbReference>
<dbReference type="InterPro" id="IPR029026">
    <property type="entry name" value="tRNA_m1G_MTases_N"/>
</dbReference>
<organism evidence="6 7">
    <name type="scientific">Filifactor villosus</name>
    <dbReference type="NCBI Taxonomy" id="29374"/>
    <lineage>
        <taxon>Bacteria</taxon>
        <taxon>Bacillati</taxon>
        <taxon>Bacillota</taxon>
        <taxon>Clostridia</taxon>
        <taxon>Peptostreptococcales</taxon>
        <taxon>Filifactoraceae</taxon>
        <taxon>Filifactor</taxon>
    </lineage>
</organism>
<proteinExistence type="inferred from homology"/>
<dbReference type="EMBL" id="JBHSHL010000005">
    <property type="protein sequence ID" value="MFC4803785.1"/>
    <property type="molecule type" value="Genomic_DNA"/>
</dbReference>
<dbReference type="PANTHER" id="PTHR33603">
    <property type="entry name" value="METHYLTRANSFERASE"/>
    <property type="match status" value="1"/>
</dbReference>
<name>A0ABV9QGM6_9FIRM</name>
<dbReference type="Proteomes" id="UP001595916">
    <property type="component" value="Unassembled WGS sequence"/>
</dbReference>
<evidence type="ECO:0000256" key="3">
    <source>
        <dbReference type="ARBA" id="ARBA00022679"/>
    </source>
</evidence>
<dbReference type="PANTHER" id="PTHR33603:SF1">
    <property type="entry name" value="RIBOSOMAL RNA LARGE SUBUNIT METHYLTRANSFERASE H"/>
    <property type="match status" value="1"/>
</dbReference>
<keyword evidence="1" id="KW-0698">rRNA processing</keyword>
<dbReference type="InterPro" id="IPR003742">
    <property type="entry name" value="RlmH-like"/>
</dbReference>
<evidence type="ECO:0000256" key="2">
    <source>
        <dbReference type="ARBA" id="ARBA00022603"/>
    </source>
</evidence>
<dbReference type="SUPFAM" id="SSF75217">
    <property type="entry name" value="alpha/beta knot"/>
    <property type="match status" value="1"/>
</dbReference>
<accession>A0ABV9QGM6</accession>
<keyword evidence="4" id="KW-0949">S-adenosyl-L-methionine</keyword>
<reference evidence="7" key="1">
    <citation type="journal article" date="2019" name="Int. J. Syst. Evol. Microbiol.">
        <title>The Global Catalogue of Microorganisms (GCM) 10K type strain sequencing project: providing services to taxonomists for standard genome sequencing and annotation.</title>
        <authorList>
            <consortium name="The Broad Institute Genomics Platform"/>
            <consortium name="The Broad Institute Genome Sequencing Center for Infectious Disease"/>
            <person name="Wu L."/>
            <person name="Ma J."/>
        </authorList>
    </citation>
    <scope>NUCLEOTIDE SEQUENCE [LARGE SCALE GENOMIC DNA]</scope>
    <source>
        <strain evidence="7">CCUG 46385</strain>
    </source>
</reference>
<gene>
    <name evidence="6" type="ORF">ACFO4R_01695</name>
</gene>
<dbReference type="Pfam" id="PF02590">
    <property type="entry name" value="SPOUT_MTase"/>
    <property type="match status" value="1"/>
</dbReference>
<evidence type="ECO:0000256" key="1">
    <source>
        <dbReference type="ARBA" id="ARBA00022552"/>
    </source>
</evidence>
<keyword evidence="3" id="KW-0808">Transferase</keyword>
<evidence type="ECO:0000256" key="5">
    <source>
        <dbReference type="ARBA" id="ARBA00038303"/>
    </source>
</evidence>
<evidence type="ECO:0000256" key="4">
    <source>
        <dbReference type="ARBA" id="ARBA00022691"/>
    </source>
</evidence>
<evidence type="ECO:0000313" key="6">
    <source>
        <dbReference type="EMBL" id="MFC4803785.1"/>
    </source>
</evidence>
<keyword evidence="7" id="KW-1185">Reference proteome</keyword>